<sequence>MRVLIAGDSHTRAYRTALERSPRPNMIATMLGSGSGTKRPFFVREGVEVRFAADPYRSAWSQASGRDDILPREGETLALVMGFHSAPNFRHRDWTAFAPAELAAGNGAIPISAAVQDAVALKGGGHTRRFVETLVDAWRDREGSRDAPIFVLSAPPPYRGHSIIRRAKAKPEVVIAAHRRFVESAREFFRGLGVEVIDYPAASTDDEGFLLPEFREGISPQDPHHANSRFADIMMDQLELRLRGSSTTS</sequence>
<dbReference type="AlphaFoldDB" id="A0A7W6GF74"/>
<dbReference type="SUPFAM" id="SSF52266">
    <property type="entry name" value="SGNH hydrolase"/>
    <property type="match status" value="1"/>
</dbReference>
<evidence type="ECO:0000313" key="2">
    <source>
        <dbReference type="Proteomes" id="UP000528964"/>
    </source>
</evidence>
<proteinExistence type="predicted"/>
<evidence type="ECO:0000313" key="1">
    <source>
        <dbReference type="EMBL" id="MBB3972632.1"/>
    </source>
</evidence>
<name>A0A7W6GF74_9HYPH</name>
<reference evidence="1 2" key="1">
    <citation type="submission" date="2020-08" db="EMBL/GenBank/DDBJ databases">
        <title>Genomic Encyclopedia of Type Strains, Phase IV (KMG-IV): sequencing the most valuable type-strain genomes for metagenomic binning, comparative biology and taxonomic classification.</title>
        <authorList>
            <person name="Goeker M."/>
        </authorList>
    </citation>
    <scope>NUCLEOTIDE SEQUENCE [LARGE SCALE GENOMIC DNA]</scope>
    <source>
        <strain evidence="1 2">DSM 25481</strain>
    </source>
</reference>
<dbReference type="Proteomes" id="UP000528964">
    <property type="component" value="Unassembled WGS sequence"/>
</dbReference>
<evidence type="ECO:0008006" key="3">
    <source>
        <dbReference type="Google" id="ProtNLM"/>
    </source>
</evidence>
<protein>
    <recommendedName>
        <fullName evidence="3">SGNH/GDSL hydrolase family protein</fullName>
    </recommendedName>
</protein>
<organism evidence="1 2">
    <name type="scientific">Hansschlegelia beijingensis</name>
    <dbReference type="NCBI Taxonomy" id="1133344"/>
    <lineage>
        <taxon>Bacteria</taxon>
        <taxon>Pseudomonadati</taxon>
        <taxon>Pseudomonadota</taxon>
        <taxon>Alphaproteobacteria</taxon>
        <taxon>Hyphomicrobiales</taxon>
        <taxon>Methylopilaceae</taxon>
        <taxon>Hansschlegelia</taxon>
    </lineage>
</organism>
<gene>
    <name evidence="1" type="ORF">GGR24_001289</name>
</gene>
<keyword evidence="2" id="KW-1185">Reference proteome</keyword>
<dbReference type="EMBL" id="JACIDR010000002">
    <property type="protein sequence ID" value="MBB3972632.1"/>
    <property type="molecule type" value="Genomic_DNA"/>
</dbReference>
<accession>A0A7W6GF74</accession>
<comment type="caution">
    <text evidence="1">The sequence shown here is derived from an EMBL/GenBank/DDBJ whole genome shotgun (WGS) entry which is preliminary data.</text>
</comment>
<dbReference type="RefSeq" id="WP_183394525.1">
    <property type="nucleotide sequence ID" value="NZ_JACIDR010000002.1"/>
</dbReference>